<name>A0A1I3Y4F0_9GAMM</name>
<evidence type="ECO:0000313" key="1">
    <source>
        <dbReference type="EMBL" id="PHM38228.1"/>
    </source>
</evidence>
<dbReference type="AlphaFoldDB" id="A0A1I3Y4F0"/>
<accession>A0A1I3Y4F0</accession>
<dbReference type="Proteomes" id="UP000198919">
    <property type="component" value="Unassembled WGS sequence"/>
</dbReference>
<dbReference type="RefSeq" id="WP_092514547.1">
    <property type="nucleotide sequence ID" value="NZ_CAWNQB010000009.1"/>
</dbReference>
<organism evidence="2 3">
    <name type="scientific">Xenorhabdus mauleonii</name>
    <dbReference type="NCBI Taxonomy" id="351675"/>
    <lineage>
        <taxon>Bacteria</taxon>
        <taxon>Pseudomonadati</taxon>
        <taxon>Pseudomonadota</taxon>
        <taxon>Gammaproteobacteria</taxon>
        <taxon>Enterobacterales</taxon>
        <taxon>Morganellaceae</taxon>
        <taxon>Xenorhabdus</taxon>
    </lineage>
</organism>
<dbReference type="OrthoDB" id="9134379at2"/>
<evidence type="ECO:0000313" key="3">
    <source>
        <dbReference type="Proteomes" id="UP000198919"/>
    </source>
</evidence>
<evidence type="ECO:0000313" key="2">
    <source>
        <dbReference type="EMBL" id="SFK26633.1"/>
    </source>
</evidence>
<reference evidence="3" key="2">
    <citation type="submission" date="2016-10" db="EMBL/GenBank/DDBJ databases">
        <authorList>
            <person name="Varghese N."/>
            <person name="Submissions S."/>
        </authorList>
    </citation>
    <scope>NUCLEOTIDE SEQUENCE [LARGE SCALE GENOMIC DNA]</scope>
    <source>
        <strain evidence="3">DSM 17908</strain>
    </source>
</reference>
<keyword evidence="4" id="KW-1185">Reference proteome</keyword>
<dbReference type="Proteomes" id="UP000224607">
    <property type="component" value="Unassembled WGS sequence"/>
</dbReference>
<protein>
    <submittedName>
        <fullName evidence="2">Uncharacterized protein</fullName>
    </submittedName>
</protein>
<proteinExistence type="predicted"/>
<sequence>MPLSSLLKDTVSLLKKNGERVDNIKASVQSKKIFINRSDILIETGDLIQRRMSNGGEETYEVIDPGFHEQHGAIAAGYQMTHKKLGLPEADKAIQNVTYNISGANSRVNNHSIDNSINIANFNSDVAKHIAMLRSEIEQIINKSEEKKEALEIVDAIEGQFSSDKPSKVIVKSLLASLPTIGNIATIGSFLLSCFGS</sequence>
<dbReference type="EMBL" id="NITY01000017">
    <property type="protein sequence ID" value="PHM38228.1"/>
    <property type="molecule type" value="Genomic_DNA"/>
</dbReference>
<evidence type="ECO:0000313" key="4">
    <source>
        <dbReference type="Proteomes" id="UP000224607"/>
    </source>
</evidence>
<reference evidence="1 4" key="3">
    <citation type="journal article" date="2017" name="Nat. Microbiol.">
        <title>Natural product diversity associated with the nematode symbionts Photorhabdus and Xenorhabdus.</title>
        <authorList>
            <person name="Tobias N.J."/>
            <person name="Wolff H."/>
            <person name="Djahanschiri B."/>
            <person name="Grundmann F."/>
            <person name="Kronenwerth M."/>
            <person name="Shi Y.M."/>
            <person name="Simonyi S."/>
            <person name="Grun P."/>
            <person name="Shapiro-Ilan D."/>
            <person name="Pidot S.J."/>
            <person name="Stinear T.P."/>
            <person name="Ebersberger I."/>
            <person name="Bode H.B."/>
        </authorList>
    </citation>
    <scope>NUCLEOTIDE SEQUENCE [LARGE SCALE GENOMIC DNA]</scope>
    <source>
        <strain evidence="1 4">DSM 17908</strain>
    </source>
</reference>
<gene>
    <name evidence="2" type="ORF">SAMN05421680_1442</name>
    <name evidence="1" type="ORF">Xmau_03617</name>
</gene>
<dbReference type="EMBL" id="FORG01000044">
    <property type="protein sequence ID" value="SFK26633.1"/>
    <property type="molecule type" value="Genomic_DNA"/>
</dbReference>
<reference evidence="2" key="1">
    <citation type="submission" date="2016-10" db="EMBL/GenBank/DDBJ databases">
        <authorList>
            <person name="de Groot N.N."/>
        </authorList>
    </citation>
    <scope>NUCLEOTIDE SEQUENCE [LARGE SCALE GENOMIC DNA]</scope>
    <source>
        <strain evidence="2">DSM 17908</strain>
    </source>
</reference>